<proteinExistence type="predicted"/>
<protein>
    <submittedName>
        <fullName evidence="1">Uncharacterized protein</fullName>
    </submittedName>
</protein>
<reference evidence="1" key="1">
    <citation type="journal article" date="2017" name="Parasit. Vectors">
        <title>Sialotranscriptomics of Rhipicephalus zambeziensis reveals intricate expression profiles of secretory proteins and suggests tight temporal transcriptional regulation during blood-feeding.</title>
        <authorList>
            <person name="de Castro M.H."/>
            <person name="de Klerk D."/>
            <person name="Pienaar R."/>
            <person name="Rees D.J.G."/>
            <person name="Mans B.J."/>
        </authorList>
    </citation>
    <scope>NUCLEOTIDE SEQUENCE</scope>
    <source>
        <tissue evidence="1">Salivary glands</tissue>
    </source>
</reference>
<dbReference type="EMBL" id="GFPF01003440">
    <property type="protein sequence ID" value="MAA14586.1"/>
    <property type="molecule type" value="Transcribed_RNA"/>
</dbReference>
<evidence type="ECO:0000313" key="1">
    <source>
        <dbReference type="EMBL" id="MAA14586.1"/>
    </source>
</evidence>
<accession>A0A224YA90</accession>
<dbReference type="AlphaFoldDB" id="A0A224YA90"/>
<sequence>MSAWNCFLSASDRASYSGLFASCMSCLESCSRQKSCTPAAPGCLGKVQLLPEVQKCIHDARRRSYLVLSASLAPRADKVASAVCNERAVDIPDCPGRSYRRCTRKQHIYPGEEKRERCLQSDSSWEVLRFGASANMAVQGVASPRLRQMARRAP</sequence>
<name>A0A224YA90_9ACAR</name>
<organism evidence="1">
    <name type="scientific">Rhipicephalus zambeziensis</name>
    <dbReference type="NCBI Taxonomy" id="60191"/>
    <lineage>
        <taxon>Eukaryota</taxon>
        <taxon>Metazoa</taxon>
        <taxon>Ecdysozoa</taxon>
        <taxon>Arthropoda</taxon>
        <taxon>Chelicerata</taxon>
        <taxon>Arachnida</taxon>
        <taxon>Acari</taxon>
        <taxon>Parasitiformes</taxon>
        <taxon>Ixodida</taxon>
        <taxon>Ixodoidea</taxon>
        <taxon>Ixodidae</taxon>
        <taxon>Rhipicephalinae</taxon>
        <taxon>Rhipicephalus</taxon>
        <taxon>Rhipicephalus</taxon>
    </lineage>
</organism>